<dbReference type="PRINTS" id="PR00421">
    <property type="entry name" value="THIOREDOXIN"/>
</dbReference>
<evidence type="ECO:0000256" key="3">
    <source>
        <dbReference type="ARBA" id="ARBA00022982"/>
    </source>
</evidence>
<accession>A0AAQ3WXZ9</accession>
<evidence type="ECO:0000313" key="7">
    <source>
        <dbReference type="EMBL" id="WVZ78343.1"/>
    </source>
</evidence>
<dbReference type="CDD" id="cd02947">
    <property type="entry name" value="TRX_family"/>
    <property type="match status" value="1"/>
</dbReference>
<dbReference type="GO" id="GO:0015035">
    <property type="term" value="F:protein-disulfide reductase activity"/>
    <property type="evidence" value="ECO:0007669"/>
    <property type="project" value="InterPro"/>
</dbReference>
<dbReference type="Proteomes" id="UP001341281">
    <property type="component" value="Chromosome 06"/>
</dbReference>
<dbReference type="InterPro" id="IPR013766">
    <property type="entry name" value="Thioredoxin_domain"/>
</dbReference>
<evidence type="ECO:0000313" key="8">
    <source>
        <dbReference type="Proteomes" id="UP001341281"/>
    </source>
</evidence>
<dbReference type="SUPFAM" id="SSF52833">
    <property type="entry name" value="Thioredoxin-like"/>
    <property type="match status" value="1"/>
</dbReference>
<protein>
    <recommendedName>
        <fullName evidence="6">Thioredoxin domain-containing protein</fullName>
    </recommendedName>
</protein>
<dbReference type="PANTHER" id="PTHR45663">
    <property type="entry name" value="GEO12009P1"/>
    <property type="match status" value="1"/>
</dbReference>
<dbReference type="GO" id="GO:0005737">
    <property type="term" value="C:cytoplasm"/>
    <property type="evidence" value="ECO:0007669"/>
    <property type="project" value="TreeGrafter"/>
</dbReference>
<dbReference type="EMBL" id="CP144750">
    <property type="protein sequence ID" value="WVZ78343.1"/>
    <property type="molecule type" value="Genomic_DNA"/>
</dbReference>
<dbReference type="AlphaFoldDB" id="A0AAQ3WXZ9"/>
<dbReference type="InterPro" id="IPR036249">
    <property type="entry name" value="Thioredoxin-like_sf"/>
</dbReference>
<proteinExistence type="predicted"/>
<keyword evidence="2" id="KW-0809">Transit peptide</keyword>
<dbReference type="Pfam" id="PF00085">
    <property type="entry name" value="Thioredoxin"/>
    <property type="match status" value="1"/>
</dbReference>
<name>A0AAQ3WXZ9_PASNO</name>
<evidence type="ECO:0000256" key="5">
    <source>
        <dbReference type="ARBA" id="ARBA00023284"/>
    </source>
</evidence>
<dbReference type="InterPro" id="IPR005746">
    <property type="entry name" value="Thioredoxin"/>
</dbReference>
<dbReference type="PROSITE" id="PS51352">
    <property type="entry name" value="THIOREDOXIN_2"/>
    <property type="match status" value="1"/>
</dbReference>
<evidence type="ECO:0000256" key="1">
    <source>
        <dbReference type="ARBA" id="ARBA00022448"/>
    </source>
</evidence>
<dbReference type="Gene3D" id="3.40.30.10">
    <property type="entry name" value="Glutaredoxin"/>
    <property type="match status" value="1"/>
</dbReference>
<dbReference type="FunFam" id="3.40.30.10:FF:000001">
    <property type="entry name" value="Thioredoxin"/>
    <property type="match status" value="1"/>
</dbReference>
<keyword evidence="1" id="KW-0813">Transport</keyword>
<keyword evidence="5" id="KW-0676">Redox-active center</keyword>
<gene>
    <name evidence="7" type="ORF">U9M48_026072</name>
</gene>
<feature type="domain" description="Thioredoxin" evidence="6">
    <location>
        <begin position="112"/>
        <end position="226"/>
    </location>
</feature>
<keyword evidence="4" id="KW-1015">Disulfide bond</keyword>
<keyword evidence="3" id="KW-0249">Electron transport</keyword>
<dbReference type="PROSITE" id="PS00194">
    <property type="entry name" value="THIOREDOXIN_1"/>
    <property type="match status" value="1"/>
</dbReference>
<evidence type="ECO:0000259" key="6">
    <source>
        <dbReference type="PROSITE" id="PS51352"/>
    </source>
</evidence>
<evidence type="ECO:0000256" key="2">
    <source>
        <dbReference type="ARBA" id="ARBA00022946"/>
    </source>
</evidence>
<dbReference type="NCBIfam" id="TIGR01068">
    <property type="entry name" value="thioredoxin"/>
    <property type="match status" value="1"/>
</dbReference>
<reference evidence="7 8" key="1">
    <citation type="submission" date="2024-02" db="EMBL/GenBank/DDBJ databases">
        <title>High-quality chromosome-scale genome assembly of Pensacola bahiagrass (Paspalum notatum Flugge var. saurae).</title>
        <authorList>
            <person name="Vega J.M."/>
            <person name="Podio M."/>
            <person name="Orjuela J."/>
            <person name="Siena L.A."/>
            <person name="Pessino S.C."/>
            <person name="Combes M.C."/>
            <person name="Mariac C."/>
            <person name="Albertini E."/>
            <person name="Pupilli F."/>
            <person name="Ortiz J.P.A."/>
            <person name="Leblanc O."/>
        </authorList>
    </citation>
    <scope>NUCLEOTIDE SEQUENCE [LARGE SCALE GENOMIC DNA]</scope>
    <source>
        <strain evidence="7">R1</strain>
        <tissue evidence="7">Leaf</tissue>
    </source>
</reference>
<keyword evidence="8" id="KW-1185">Reference proteome</keyword>
<dbReference type="InterPro" id="IPR017937">
    <property type="entry name" value="Thioredoxin_CS"/>
</dbReference>
<dbReference type="PANTHER" id="PTHR45663:SF39">
    <property type="entry name" value="THIOREDOXIN DOMAIN-CONTAINING PROTEIN"/>
    <property type="match status" value="1"/>
</dbReference>
<sequence>MAAASASISAETVTTAAAATTRHHPRAGASFLSFRFRPTAPARLPAAVAAFSASRCCKAKARENDDKASAPAAIDDQLGLEHCPVLHSVVTIHSGCIYDPSLSNSTSKLQNCDDLTPAAFSSVLDVAESTWDDLVLGCDSPVLVEFWAPWCGPCRLMHPVITDVAKAYTGRLRCLKLNTDENQDVATRYGIRSIPTILIFNNGERKETVIGAVTDTTLATTVERFL</sequence>
<organism evidence="7 8">
    <name type="scientific">Paspalum notatum var. saurae</name>
    <dbReference type="NCBI Taxonomy" id="547442"/>
    <lineage>
        <taxon>Eukaryota</taxon>
        <taxon>Viridiplantae</taxon>
        <taxon>Streptophyta</taxon>
        <taxon>Embryophyta</taxon>
        <taxon>Tracheophyta</taxon>
        <taxon>Spermatophyta</taxon>
        <taxon>Magnoliopsida</taxon>
        <taxon>Liliopsida</taxon>
        <taxon>Poales</taxon>
        <taxon>Poaceae</taxon>
        <taxon>PACMAD clade</taxon>
        <taxon>Panicoideae</taxon>
        <taxon>Andropogonodae</taxon>
        <taxon>Paspaleae</taxon>
        <taxon>Paspalinae</taxon>
        <taxon>Paspalum</taxon>
    </lineage>
</organism>
<evidence type="ECO:0000256" key="4">
    <source>
        <dbReference type="ARBA" id="ARBA00023157"/>
    </source>
</evidence>